<reference evidence="3" key="1">
    <citation type="submission" date="2019-03" db="EMBL/GenBank/DDBJ databases">
        <title>Metabolic reconstructions from genomes of highly enriched 'Candidatus Accumulibacter' and 'Candidatus Competibacter' bioreactor populations.</title>
        <authorList>
            <person name="Annavajhala M.K."/>
            <person name="Welles L."/>
            <person name="Abbas B."/>
            <person name="Sorokin D."/>
            <person name="Park H."/>
            <person name="Van Loosdrecht M."/>
            <person name="Chandran K."/>
        </authorList>
    </citation>
    <scope>NUCLEOTIDE SEQUENCE</scope>
    <source>
        <strain evidence="3">SBR_L</strain>
    </source>
</reference>
<proteinExistence type="inferred from homology"/>
<evidence type="ECO:0000313" key="3">
    <source>
        <dbReference type="EMBL" id="NMQ04276.1"/>
    </source>
</evidence>
<protein>
    <recommendedName>
        <fullName evidence="5">Phage shock protein A</fullName>
    </recommendedName>
</protein>
<evidence type="ECO:0008006" key="5">
    <source>
        <dbReference type="Google" id="ProtNLM"/>
    </source>
</evidence>
<dbReference type="EMBL" id="SPMX01000006">
    <property type="protein sequence ID" value="NMQ04276.1"/>
    <property type="molecule type" value="Genomic_DNA"/>
</dbReference>
<organism evidence="3 4">
    <name type="scientific">Candidatus Accumulibacter contiguus</name>
    <dbReference type="NCBI Taxonomy" id="2954381"/>
    <lineage>
        <taxon>Bacteria</taxon>
        <taxon>Pseudomonadati</taxon>
        <taxon>Pseudomonadota</taxon>
        <taxon>Betaproteobacteria</taxon>
        <taxon>Candidatus Accumulibacter</taxon>
    </lineage>
</organism>
<sequence>MTKFINRVLNILRGKSNLMLEKLEKPEEQLFVFIDDLNTQMVGLRKAVAAAMADEKRLKMQMDDLDANAQQWERKAIMALKSRR</sequence>
<accession>A0ABX1T5L9</accession>
<keyword evidence="2" id="KW-0175">Coiled coil</keyword>
<evidence type="ECO:0000256" key="2">
    <source>
        <dbReference type="SAM" id="Coils"/>
    </source>
</evidence>
<feature type="coiled-coil region" evidence="2">
    <location>
        <begin position="48"/>
        <end position="75"/>
    </location>
</feature>
<dbReference type="Proteomes" id="UP000886469">
    <property type="component" value="Unassembled WGS sequence"/>
</dbReference>
<dbReference type="RefSeq" id="WP_169069263.1">
    <property type="nucleotide sequence ID" value="NZ_SPMX01000006.1"/>
</dbReference>
<comment type="similarity">
    <text evidence="1">Belongs to the PspA/Vipp/IM30 family.</text>
</comment>
<comment type="caution">
    <text evidence="3">The sequence shown here is derived from an EMBL/GenBank/DDBJ whole genome shotgun (WGS) entry which is preliminary data.</text>
</comment>
<dbReference type="Pfam" id="PF04012">
    <property type="entry name" value="PspA_IM30"/>
    <property type="match status" value="1"/>
</dbReference>
<evidence type="ECO:0000313" key="4">
    <source>
        <dbReference type="Proteomes" id="UP000886469"/>
    </source>
</evidence>
<evidence type="ECO:0000256" key="1">
    <source>
        <dbReference type="ARBA" id="ARBA00043985"/>
    </source>
</evidence>
<name>A0ABX1T5L9_9PROT</name>
<dbReference type="InterPro" id="IPR007157">
    <property type="entry name" value="PspA_VIPP1"/>
</dbReference>
<gene>
    <name evidence="3" type="ORF">E4Q08_02870</name>
</gene>
<keyword evidence="4" id="KW-1185">Reference proteome</keyword>